<evidence type="ECO:0000313" key="1">
    <source>
        <dbReference type="EMBL" id="JAE23010.1"/>
    </source>
</evidence>
<organism evidence="1">
    <name type="scientific">Arundo donax</name>
    <name type="common">Giant reed</name>
    <name type="synonym">Donax arundinaceus</name>
    <dbReference type="NCBI Taxonomy" id="35708"/>
    <lineage>
        <taxon>Eukaryota</taxon>
        <taxon>Viridiplantae</taxon>
        <taxon>Streptophyta</taxon>
        <taxon>Embryophyta</taxon>
        <taxon>Tracheophyta</taxon>
        <taxon>Spermatophyta</taxon>
        <taxon>Magnoliopsida</taxon>
        <taxon>Liliopsida</taxon>
        <taxon>Poales</taxon>
        <taxon>Poaceae</taxon>
        <taxon>PACMAD clade</taxon>
        <taxon>Arundinoideae</taxon>
        <taxon>Arundineae</taxon>
        <taxon>Arundo</taxon>
    </lineage>
</organism>
<reference evidence="1" key="2">
    <citation type="journal article" date="2015" name="Data Brief">
        <title>Shoot transcriptome of the giant reed, Arundo donax.</title>
        <authorList>
            <person name="Barrero R.A."/>
            <person name="Guerrero F.D."/>
            <person name="Moolhuijzen P."/>
            <person name="Goolsby J.A."/>
            <person name="Tidwell J."/>
            <person name="Bellgard S.E."/>
            <person name="Bellgard M.I."/>
        </authorList>
    </citation>
    <scope>NUCLEOTIDE SEQUENCE</scope>
    <source>
        <tissue evidence="1">Shoot tissue taken approximately 20 cm above the soil surface</tissue>
    </source>
</reference>
<accession>A0A0A9GD61</accession>
<dbReference type="EMBL" id="GBRH01174886">
    <property type="protein sequence ID" value="JAE23010.1"/>
    <property type="molecule type" value="Transcribed_RNA"/>
</dbReference>
<protein>
    <submittedName>
        <fullName evidence="1">Uncharacterized protein</fullName>
    </submittedName>
</protein>
<reference evidence="1" key="1">
    <citation type="submission" date="2014-09" db="EMBL/GenBank/DDBJ databases">
        <authorList>
            <person name="Magalhaes I.L.F."/>
            <person name="Oliveira U."/>
            <person name="Santos F.R."/>
            <person name="Vidigal T.H.D.A."/>
            <person name="Brescovit A.D."/>
            <person name="Santos A.J."/>
        </authorList>
    </citation>
    <scope>NUCLEOTIDE SEQUENCE</scope>
    <source>
        <tissue evidence="1">Shoot tissue taken approximately 20 cm above the soil surface</tissue>
    </source>
</reference>
<dbReference type="AlphaFoldDB" id="A0A0A9GD61"/>
<name>A0A0A9GD61_ARUDO</name>
<proteinExistence type="predicted"/>
<sequence length="27" mass="3182">MQKVQCKNELLVLGSVKTNHHLTQFWV</sequence>